<organism evidence="1 2">
    <name type="scientific">Iris pallida</name>
    <name type="common">Sweet iris</name>
    <dbReference type="NCBI Taxonomy" id="29817"/>
    <lineage>
        <taxon>Eukaryota</taxon>
        <taxon>Viridiplantae</taxon>
        <taxon>Streptophyta</taxon>
        <taxon>Embryophyta</taxon>
        <taxon>Tracheophyta</taxon>
        <taxon>Spermatophyta</taxon>
        <taxon>Magnoliopsida</taxon>
        <taxon>Liliopsida</taxon>
        <taxon>Asparagales</taxon>
        <taxon>Iridaceae</taxon>
        <taxon>Iridoideae</taxon>
        <taxon>Irideae</taxon>
        <taxon>Iris</taxon>
    </lineage>
</organism>
<evidence type="ECO:0000313" key="2">
    <source>
        <dbReference type="Proteomes" id="UP001140949"/>
    </source>
</evidence>
<comment type="caution">
    <text evidence="1">The sequence shown here is derived from an EMBL/GenBank/DDBJ whole genome shotgun (WGS) entry which is preliminary data.</text>
</comment>
<evidence type="ECO:0000313" key="1">
    <source>
        <dbReference type="EMBL" id="KAJ6793776.1"/>
    </source>
</evidence>
<name>A0AAX6DPZ9_IRIPA</name>
<keyword evidence="2" id="KW-1185">Reference proteome</keyword>
<proteinExistence type="predicted"/>
<dbReference type="Proteomes" id="UP001140949">
    <property type="component" value="Unassembled WGS sequence"/>
</dbReference>
<sequence length="167" mass="18760">MLENVGLLMQSYHMVVSCKNVVSSVEHSTVGVRYHLEYGVELKIATGSPFNKSFKEVIPTKLSTLHHQRQGLLFEVSTIMVRFGTDAPSLLLQQKTTDDYFFENAKGHDQPILPIKMCLLKNIRKKAIAIGRVNTDAPSNDEAYNLIVDEIFNGRDGKFDDITVGEM</sequence>
<protein>
    <submittedName>
        <fullName evidence="1">Sucrose synthase 4</fullName>
    </submittedName>
</protein>
<reference evidence="1" key="1">
    <citation type="journal article" date="2023" name="GigaByte">
        <title>Genome assembly of the bearded iris, Iris pallida Lam.</title>
        <authorList>
            <person name="Bruccoleri R.E."/>
            <person name="Oakeley E.J."/>
            <person name="Faust A.M.E."/>
            <person name="Altorfer M."/>
            <person name="Dessus-Babus S."/>
            <person name="Burckhardt D."/>
            <person name="Oertli M."/>
            <person name="Naumann U."/>
            <person name="Petersen F."/>
            <person name="Wong J."/>
        </authorList>
    </citation>
    <scope>NUCLEOTIDE SEQUENCE</scope>
    <source>
        <strain evidence="1">GSM-AAB239-AS_SAM_17_03QT</strain>
    </source>
</reference>
<dbReference type="EMBL" id="JANAVB010042684">
    <property type="protein sequence ID" value="KAJ6793776.1"/>
    <property type="molecule type" value="Genomic_DNA"/>
</dbReference>
<dbReference type="AlphaFoldDB" id="A0AAX6DPZ9"/>
<reference evidence="1" key="2">
    <citation type="submission" date="2023-04" db="EMBL/GenBank/DDBJ databases">
        <authorList>
            <person name="Bruccoleri R.E."/>
            <person name="Oakeley E.J."/>
            <person name="Faust A.-M."/>
            <person name="Dessus-Babus S."/>
            <person name="Altorfer M."/>
            <person name="Burckhardt D."/>
            <person name="Oertli M."/>
            <person name="Naumann U."/>
            <person name="Petersen F."/>
            <person name="Wong J."/>
        </authorList>
    </citation>
    <scope>NUCLEOTIDE SEQUENCE</scope>
    <source>
        <strain evidence="1">GSM-AAB239-AS_SAM_17_03QT</strain>
        <tissue evidence="1">Leaf</tissue>
    </source>
</reference>
<accession>A0AAX6DPZ9</accession>
<gene>
    <name evidence="1" type="ORF">M6B38_235075</name>
</gene>